<protein>
    <submittedName>
        <fullName evidence="1">Uncharacterized protein</fullName>
    </submittedName>
</protein>
<dbReference type="Proteomes" id="UP000559404">
    <property type="component" value="Unassembled WGS sequence"/>
</dbReference>
<dbReference type="InterPro" id="IPR015813">
    <property type="entry name" value="Pyrv/PenolPyrv_kinase-like_dom"/>
</dbReference>
<dbReference type="SUPFAM" id="SSF51621">
    <property type="entry name" value="Phosphoenolpyruvate/pyruvate domain"/>
    <property type="match status" value="1"/>
</dbReference>
<evidence type="ECO:0000313" key="1">
    <source>
        <dbReference type="EMBL" id="MBA4613381.1"/>
    </source>
</evidence>
<accession>A0A838XWI5</accession>
<dbReference type="InterPro" id="IPR013785">
    <property type="entry name" value="Aldolase_TIM"/>
</dbReference>
<dbReference type="Gene3D" id="3.20.20.70">
    <property type="entry name" value="Aldolase class I"/>
    <property type="match status" value="1"/>
</dbReference>
<gene>
    <name evidence="1" type="ORF">H1W37_17105</name>
</gene>
<dbReference type="AlphaFoldDB" id="A0A838XWI5"/>
<dbReference type="GO" id="GO:0003824">
    <property type="term" value="F:catalytic activity"/>
    <property type="evidence" value="ECO:0007669"/>
    <property type="project" value="InterPro"/>
</dbReference>
<sequence>MLLDALTQPAGHPRTTAIKDKAAGLFMADCFLHVERTAEILRAAGIEWVCNLPTVGQHDRAFQHVLSQVNMGVDRELAVCDAFRTRGFRLLVAVSEAEAAPRWARLDPEAIAHVPGLAAFRTGRPALSQRRAAEAELRAALAAKGWKGLFLPYGNPEEGAAVKDEAGPCLCPPYPWPGTWGAQETAAG</sequence>
<dbReference type="EMBL" id="JACEON010000018">
    <property type="protein sequence ID" value="MBA4613381.1"/>
    <property type="molecule type" value="Genomic_DNA"/>
</dbReference>
<evidence type="ECO:0000313" key="2">
    <source>
        <dbReference type="Proteomes" id="UP000559404"/>
    </source>
</evidence>
<keyword evidence="2" id="KW-1185">Reference proteome</keyword>
<comment type="caution">
    <text evidence="1">The sequence shown here is derived from an EMBL/GenBank/DDBJ whole genome shotgun (WGS) entry which is preliminary data.</text>
</comment>
<reference evidence="1 2" key="1">
    <citation type="submission" date="2020-07" db="EMBL/GenBank/DDBJ databases">
        <authorList>
            <person name="Li M."/>
        </authorList>
    </citation>
    <scope>NUCLEOTIDE SEQUENCE [LARGE SCALE GENOMIC DNA]</scope>
    <source>
        <strain evidence="1 2">DSM 23284</strain>
    </source>
</reference>
<organism evidence="1 2">
    <name type="scientific">Stappia taiwanensis</name>
    <dbReference type="NCBI Taxonomy" id="992267"/>
    <lineage>
        <taxon>Bacteria</taxon>
        <taxon>Pseudomonadati</taxon>
        <taxon>Pseudomonadota</taxon>
        <taxon>Alphaproteobacteria</taxon>
        <taxon>Hyphomicrobiales</taxon>
        <taxon>Stappiaceae</taxon>
        <taxon>Stappia</taxon>
    </lineage>
</organism>
<name>A0A838XWI5_9HYPH</name>
<proteinExistence type="predicted"/>
<dbReference type="RefSeq" id="WP_181761579.1">
    <property type="nucleotide sequence ID" value="NZ_BMCR01000001.1"/>
</dbReference>
<reference evidence="1 2" key="2">
    <citation type="submission" date="2020-08" db="EMBL/GenBank/DDBJ databases">
        <title>Stappia taiwanensis sp. nov., isolated from a coastal thermal spring.</title>
        <authorList>
            <person name="Kampfer P."/>
        </authorList>
    </citation>
    <scope>NUCLEOTIDE SEQUENCE [LARGE SCALE GENOMIC DNA]</scope>
    <source>
        <strain evidence="1 2">DSM 23284</strain>
    </source>
</reference>